<name>A0A517ZN92_9PLAN</name>
<accession>A0A517ZN92</accession>
<reference evidence="2 3" key="1">
    <citation type="submission" date="2019-02" db="EMBL/GenBank/DDBJ databases">
        <title>Deep-cultivation of Planctomycetes and their phenomic and genomic characterization uncovers novel biology.</title>
        <authorList>
            <person name="Wiegand S."/>
            <person name="Jogler M."/>
            <person name="Boedeker C."/>
            <person name="Pinto D."/>
            <person name="Vollmers J."/>
            <person name="Rivas-Marin E."/>
            <person name="Kohn T."/>
            <person name="Peeters S.H."/>
            <person name="Heuer A."/>
            <person name="Rast P."/>
            <person name="Oberbeckmann S."/>
            <person name="Bunk B."/>
            <person name="Jeske O."/>
            <person name="Meyerdierks A."/>
            <person name="Storesund J.E."/>
            <person name="Kallscheuer N."/>
            <person name="Luecker S."/>
            <person name="Lage O.M."/>
            <person name="Pohl T."/>
            <person name="Merkel B.J."/>
            <person name="Hornburger P."/>
            <person name="Mueller R.-W."/>
            <person name="Bruemmer F."/>
            <person name="Labrenz M."/>
            <person name="Spormann A.M."/>
            <person name="Op den Camp H."/>
            <person name="Overmann J."/>
            <person name="Amann R."/>
            <person name="Jetten M.S.M."/>
            <person name="Mascher T."/>
            <person name="Medema M.H."/>
            <person name="Devos D.P."/>
            <person name="Kaster A.-K."/>
            <person name="Ovreas L."/>
            <person name="Rohde M."/>
            <person name="Galperin M.Y."/>
            <person name="Jogler C."/>
        </authorList>
    </citation>
    <scope>NUCLEOTIDE SEQUENCE [LARGE SCALE GENOMIC DNA]</scope>
    <source>
        <strain evidence="2 3">Mal52</strain>
    </source>
</reference>
<feature type="region of interest" description="Disordered" evidence="1">
    <location>
        <begin position="24"/>
        <end position="72"/>
    </location>
</feature>
<dbReference type="EMBL" id="CP036276">
    <property type="protein sequence ID" value="QDU43953.1"/>
    <property type="molecule type" value="Genomic_DNA"/>
</dbReference>
<gene>
    <name evidence="2" type="ORF">Mal52_24310</name>
</gene>
<evidence type="ECO:0000313" key="2">
    <source>
        <dbReference type="EMBL" id="QDU43953.1"/>
    </source>
</evidence>
<sequence>MRYAMIAAILTVCVGCDEMNDVGEEKRQPAAPPGIAVPGAGGGMVGMEAPKKDANAQQQPNQNKAPERKSKSIIGKTTAEVVDMAAIRDDPNIQSVADQKLNITDPISGAGTLYFRMAGRVSMFGMQNAVKLYQAQHEKFPSLEEFKKIMKENNVEFAKLRPYEMYGYDETTGELAVLQDLKLKAEIYAKHGLDPAND</sequence>
<dbReference type="Proteomes" id="UP000319383">
    <property type="component" value="Chromosome"/>
</dbReference>
<dbReference type="KEGG" id="sdyn:Mal52_24310"/>
<evidence type="ECO:0000313" key="3">
    <source>
        <dbReference type="Proteomes" id="UP000319383"/>
    </source>
</evidence>
<evidence type="ECO:0000256" key="1">
    <source>
        <dbReference type="SAM" id="MobiDB-lite"/>
    </source>
</evidence>
<protein>
    <submittedName>
        <fullName evidence="2">Uncharacterized protein</fullName>
    </submittedName>
</protein>
<proteinExistence type="predicted"/>
<keyword evidence="3" id="KW-1185">Reference proteome</keyword>
<dbReference type="AlphaFoldDB" id="A0A517ZN92"/>
<feature type="compositionally biased region" description="Low complexity" evidence="1">
    <location>
        <begin position="55"/>
        <end position="64"/>
    </location>
</feature>
<organism evidence="2 3">
    <name type="scientific">Symmachiella dynata</name>
    <dbReference type="NCBI Taxonomy" id="2527995"/>
    <lineage>
        <taxon>Bacteria</taxon>
        <taxon>Pseudomonadati</taxon>
        <taxon>Planctomycetota</taxon>
        <taxon>Planctomycetia</taxon>
        <taxon>Planctomycetales</taxon>
        <taxon>Planctomycetaceae</taxon>
        <taxon>Symmachiella</taxon>
    </lineage>
</organism>